<keyword evidence="3" id="KW-1185">Reference proteome</keyword>
<gene>
    <name evidence="2" type="ORF">SAMN05414137_11469</name>
</gene>
<dbReference type="STRING" id="235985.SAMN05414137_11469"/>
<reference evidence="3" key="1">
    <citation type="submission" date="2016-10" db="EMBL/GenBank/DDBJ databases">
        <authorList>
            <person name="Varghese N."/>
        </authorList>
    </citation>
    <scope>NUCLEOTIDE SEQUENCE [LARGE SCALE GENOMIC DNA]</scope>
    <source>
        <strain evidence="3">DSM 45096 / BCRC 16803 / CGMCC 4.1857 / CIP 109030 / JCM 12277 / KCTC 19219 / NBRC 100920 / 33214</strain>
    </source>
</reference>
<evidence type="ECO:0000256" key="1">
    <source>
        <dbReference type="SAM" id="MobiDB-lite"/>
    </source>
</evidence>
<organism evidence="2 3">
    <name type="scientific">Streptacidiphilus jiangxiensis</name>
    <dbReference type="NCBI Taxonomy" id="235985"/>
    <lineage>
        <taxon>Bacteria</taxon>
        <taxon>Bacillati</taxon>
        <taxon>Actinomycetota</taxon>
        <taxon>Actinomycetes</taxon>
        <taxon>Kitasatosporales</taxon>
        <taxon>Streptomycetaceae</taxon>
        <taxon>Streptacidiphilus</taxon>
    </lineage>
</organism>
<evidence type="ECO:0000313" key="3">
    <source>
        <dbReference type="Proteomes" id="UP000183015"/>
    </source>
</evidence>
<dbReference type="Gene3D" id="3.40.50.300">
    <property type="entry name" value="P-loop containing nucleotide triphosphate hydrolases"/>
    <property type="match status" value="1"/>
</dbReference>
<accession>A0A1H7TMR3</accession>
<proteinExistence type="predicted"/>
<name>A0A1H7TMR3_STRJI</name>
<protein>
    <submittedName>
        <fullName evidence="2">Uncharacterized protein</fullName>
    </submittedName>
</protein>
<feature type="compositionally biased region" description="Basic and acidic residues" evidence="1">
    <location>
        <begin position="44"/>
        <end position="67"/>
    </location>
</feature>
<dbReference type="Proteomes" id="UP000183015">
    <property type="component" value="Unassembled WGS sequence"/>
</dbReference>
<sequence length="104" mass="11194">MAEAAFQDRFWRPGLAPLADLAAIRAVRCVVDAAVARTRITDRAASDPRRAARADAELPDRVARGERPIQPGAPIALDVPSLVVDSTRGWIPGLPEIVSFARLV</sequence>
<evidence type="ECO:0000313" key="2">
    <source>
        <dbReference type="EMBL" id="SEL85734.1"/>
    </source>
</evidence>
<dbReference type="AlphaFoldDB" id="A0A1H7TMR3"/>
<dbReference type="EMBL" id="FOAZ01000014">
    <property type="protein sequence ID" value="SEL85734.1"/>
    <property type="molecule type" value="Genomic_DNA"/>
</dbReference>
<dbReference type="InterPro" id="IPR027417">
    <property type="entry name" value="P-loop_NTPase"/>
</dbReference>
<dbReference type="eggNOG" id="COG0645">
    <property type="taxonomic scope" value="Bacteria"/>
</dbReference>
<feature type="region of interest" description="Disordered" evidence="1">
    <location>
        <begin position="44"/>
        <end position="69"/>
    </location>
</feature>